<dbReference type="KEGG" id="hara:AArcS_0120"/>
<keyword evidence="2" id="KW-0808">Transferase</keyword>
<keyword evidence="1" id="KW-1133">Transmembrane helix</keyword>
<feature type="transmembrane region" description="Helical" evidence="1">
    <location>
        <begin position="71"/>
        <end position="88"/>
    </location>
</feature>
<sequence length="191" mass="20305">MADEIKRRLFHASSSIIPGLYLLDVLTWSQLGVLMLAASAAVVVIEILRLRTGLDLWVFEKLTREYEQETVAGYALGAFSMTAVILAFEPAIGVPAILMLTIGDPVSGLLGTDELRTIKHPRSLVAMFVISFAIAWPFLSPAVAAVAALGAMVADGVKPRIGEFVVDDNLSIPLVAGGAAYVAVELLSILV</sequence>
<accession>A0A897MGT5</accession>
<evidence type="ECO:0000313" key="2">
    <source>
        <dbReference type="EMBL" id="QSG01360.1"/>
    </source>
</evidence>
<dbReference type="Proteomes" id="UP000663586">
    <property type="component" value="Chromosome"/>
</dbReference>
<gene>
    <name evidence="2" type="primary">sec59</name>
    <name evidence="2" type="ORF">AArcS_0120</name>
</gene>
<feature type="transmembrane region" description="Helical" evidence="1">
    <location>
        <begin position="170"/>
        <end position="190"/>
    </location>
</feature>
<protein>
    <submittedName>
        <fullName evidence="2">Dolichol kinase</fullName>
    </submittedName>
</protein>
<feature type="transmembrane region" description="Helical" evidence="1">
    <location>
        <begin position="28"/>
        <end position="50"/>
    </location>
</feature>
<name>A0A897MGT5_9EURY</name>
<keyword evidence="2" id="KW-0418">Kinase</keyword>
<dbReference type="EMBL" id="CP064786">
    <property type="protein sequence ID" value="QSG01360.1"/>
    <property type="molecule type" value="Genomic_DNA"/>
</dbReference>
<dbReference type="RefSeq" id="WP_238478491.1">
    <property type="nucleotide sequence ID" value="NZ_CP064786.1"/>
</dbReference>
<dbReference type="PANTHER" id="PTHR31303:SF1">
    <property type="entry name" value="CTP-DEPENDENT DIACYLGLYCEROL KINASE 1"/>
    <property type="match status" value="1"/>
</dbReference>
<evidence type="ECO:0000256" key="1">
    <source>
        <dbReference type="SAM" id="Phobius"/>
    </source>
</evidence>
<dbReference type="GeneID" id="70683508"/>
<organism evidence="2 3">
    <name type="scientific">Natranaeroarchaeum sulfidigenes</name>
    <dbReference type="NCBI Taxonomy" id="2784880"/>
    <lineage>
        <taxon>Archaea</taxon>
        <taxon>Methanobacteriati</taxon>
        <taxon>Methanobacteriota</taxon>
        <taxon>Stenosarchaea group</taxon>
        <taxon>Halobacteria</taxon>
        <taxon>Halobacteriales</taxon>
        <taxon>Natronoarchaeaceae</taxon>
        <taxon>Natranaeroarchaeum</taxon>
    </lineage>
</organism>
<dbReference type="PANTHER" id="PTHR31303">
    <property type="entry name" value="CTP-DEPENDENT DIACYLGLYCEROL KINASE 1"/>
    <property type="match status" value="1"/>
</dbReference>
<dbReference type="GO" id="GO:0004143">
    <property type="term" value="F:ATP-dependent diacylglycerol kinase activity"/>
    <property type="evidence" value="ECO:0007669"/>
    <property type="project" value="InterPro"/>
</dbReference>
<dbReference type="InterPro" id="IPR037997">
    <property type="entry name" value="Dgk1-like"/>
</dbReference>
<keyword evidence="1" id="KW-0812">Transmembrane</keyword>
<feature type="transmembrane region" description="Helical" evidence="1">
    <location>
        <begin position="124"/>
        <end position="150"/>
    </location>
</feature>
<keyword evidence="1" id="KW-0472">Membrane</keyword>
<feature type="transmembrane region" description="Helical" evidence="1">
    <location>
        <begin position="94"/>
        <end position="112"/>
    </location>
</feature>
<evidence type="ECO:0000313" key="3">
    <source>
        <dbReference type="Proteomes" id="UP000663586"/>
    </source>
</evidence>
<reference evidence="2" key="1">
    <citation type="submission" date="2020-11" db="EMBL/GenBank/DDBJ databases">
        <title>Carbohydrate-dependent, anaerobic sulfur respiration: A novel catabolism in halophilic archaea.</title>
        <authorList>
            <person name="Sorokin D.Y."/>
            <person name="Messina E."/>
            <person name="Smedile F."/>
            <person name="La Cono V."/>
            <person name="Hallsworth J.E."/>
            <person name="Yakimov M.M."/>
        </authorList>
    </citation>
    <scope>NUCLEOTIDE SEQUENCE</scope>
    <source>
        <strain evidence="2">AArc-S</strain>
    </source>
</reference>
<dbReference type="AlphaFoldDB" id="A0A897MGT5"/>
<keyword evidence="3" id="KW-1185">Reference proteome</keyword>
<proteinExistence type="predicted"/>